<feature type="domain" description="Tripartite ATP-independent periplasmic transporters DctQ component" evidence="10">
    <location>
        <begin position="21"/>
        <end position="149"/>
    </location>
</feature>
<accession>A0A4P7HHP0</accession>
<evidence type="ECO:0000313" key="14">
    <source>
        <dbReference type="Proteomes" id="UP000297972"/>
    </source>
</evidence>
<name>A0A4P7HHP0_9RHOB</name>
<evidence type="ECO:0000313" key="13">
    <source>
        <dbReference type="Proteomes" id="UP000296374"/>
    </source>
</evidence>
<proteinExistence type="inferred from homology"/>
<dbReference type="GO" id="GO:0022857">
    <property type="term" value="F:transmembrane transporter activity"/>
    <property type="evidence" value="ECO:0007669"/>
    <property type="project" value="UniProtKB-UniRule"/>
</dbReference>
<evidence type="ECO:0000256" key="2">
    <source>
        <dbReference type="ARBA" id="ARBA00022448"/>
    </source>
</evidence>
<accession>A0A4Z1CKB7</accession>
<keyword evidence="7 9" id="KW-0472">Membrane</keyword>
<evidence type="ECO:0000256" key="4">
    <source>
        <dbReference type="ARBA" id="ARBA00022519"/>
    </source>
</evidence>
<evidence type="ECO:0000256" key="7">
    <source>
        <dbReference type="ARBA" id="ARBA00023136"/>
    </source>
</evidence>
<evidence type="ECO:0000256" key="3">
    <source>
        <dbReference type="ARBA" id="ARBA00022475"/>
    </source>
</evidence>
<keyword evidence="14" id="KW-1185">Reference proteome</keyword>
<feature type="transmembrane region" description="Helical" evidence="9">
    <location>
        <begin position="40"/>
        <end position="62"/>
    </location>
</feature>
<feature type="transmembrane region" description="Helical" evidence="9">
    <location>
        <begin position="7"/>
        <end position="28"/>
    </location>
</feature>
<evidence type="ECO:0000259" key="10">
    <source>
        <dbReference type="Pfam" id="PF04290"/>
    </source>
</evidence>
<keyword evidence="5 9" id="KW-0812">Transmembrane</keyword>
<feature type="transmembrane region" description="Helical" evidence="9">
    <location>
        <begin position="123"/>
        <end position="147"/>
    </location>
</feature>
<keyword evidence="4 9" id="KW-0997">Cell inner membrane</keyword>
<reference evidence="13 14" key="1">
    <citation type="submission" date="2019-03" db="EMBL/GenBank/DDBJ databases">
        <authorList>
            <person name="Li J."/>
        </authorList>
    </citation>
    <scope>NUCLEOTIDE SEQUENCE [LARGE SCALE GENOMIC DNA]</scope>
    <source>
        <strain evidence="13">2251</strain>
        <strain evidence="12 14">3058</strain>
    </source>
</reference>
<dbReference type="GO" id="GO:0015740">
    <property type="term" value="P:C4-dicarboxylate transport"/>
    <property type="evidence" value="ECO:0007669"/>
    <property type="project" value="TreeGrafter"/>
</dbReference>
<gene>
    <name evidence="11" type="ORF">E4191_01525</name>
    <name evidence="12" type="ORF">E4L95_18250</name>
</gene>
<comment type="function">
    <text evidence="9">Part of the tripartite ATP-independent periplasmic (TRAP) transport system.</text>
</comment>
<comment type="subunit">
    <text evidence="9">The complex comprises the extracytoplasmic solute receptor protein and the two transmembrane proteins.</text>
</comment>
<dbReference type="PANTHER" id="PTHR35011:SF10">
    <property type="entry name" value="TRAP TRANSPORTER SMALL PERMEASE PROTEIN"/>
    <property type="match status" value="1"/>
</dbReference>
<dbReference type="InterPro" id="IPR055348">
    <property type="entry name" value="DctQ"/>
</dbReference>
<comment type="subcellular location">
    <subcellularLocation>
        <location evidence="1 9">Cell inner membrane</location>
        <topology evidence="1 9">Multi-pass membrane protein</topology>
    </subcellularLocation>
</comment>
<dbReference type="Proteomes" id="UP000296374">
    <property type="component" value="Chromosome"/>
</dbReference>
<dbReference type="PANTHER" id="PTHR35011">
    <property type="entry name" value="2,3-DIKETO-L-GULONATE TRAP TRANSPORTER SMALL PERMEASE PROTEIN YIAM"/>
    <property type="match status" value="1"/>
</dbReference>
<keyword evidence="3" id="KW-1003">Cell membrane</keyword>
<keyword evidence="2 9" id="KW-0813">Transport</keyword>
<evidence type="ECO:0000256" key="8">
    <source>
        <dbReference type="ARBA" id="ARBA00038436"/>
    </source>
</evidence>
<evidence type="ECO:0000313" key="12">
    <source>
        <dbReference type="EMBL" id="TGN49414.1"/>
    </source>
</evidence>
<organism evidence="11 13">
    <name type="scientific">Paracoccus liaowanqingii</name>
    <dbReference type="NCBI Taxonomy" id="2560053"/>
    <lineage>
        <taxon>Bacteria</taxon>
        <taxon>Pseudomonadati</taxon>
        <taxon>Pseudomonadota</taxon>
        <taxon>Alphaproteobacteria</taxon>
        <taxon>Rhodobacterales</taxon>
        <taxon>Paracoccaceae</taxon>
        <taxon>Paracoccus</taxon>
    </lineage>
</organism>
<dbReference type="Proteomes" id="UP000297972">
    <property type="component" value="Unassembled WGS sequence"/>
</dbReference>
<evidence type="ECO:0000256" key="9">
    <source>
        <dbReference type="RuleBase" id="RU369079"/>
    </source>
</evidence>
<dbReference type="GO" id="GO:0005886">
    <property type="term" value="C:plasma membrane"/>
    <property type="evidence" value="ECO:0007669"/>
    <property type="project" value="UniProtKB-SubCell"/>
</dbReference>
<evidence type="ECO:0000256" key="1">
    <source>
        <dbReference type="ARBA" id="ARBA00004429"/>
    </source>
</evidence>
<dbReference type="InterPro" id="IPR007387">
    <property type="entry name" value="TRAP_DctQ"/>
</dbReference>
<dbReference type="OrthoDB" id="6385730at2"/>
<comment type="similarity">
    <text evidence="8 9">Belongs to the TRAP transporter small permease family.</text>
</comment>
<dbReference type="RefSeq" id="WP_135311842.1">
    <property type="nucleotide sequence ID" value="NZ_CP038439.1"/>
</dbReference>
<protein>
    <recommendedName>
        <fullName evidence="9">TRAP transporter small permease protein</fullName>
    </recommendedName>
</protein>
<sequence length="168" mass="18065">MRLIERTLLDLAVLALIALGVVIFANVAMRAVLGSSVPDAIIIVRELMVAAIILPVAAATAARSHVAVTFVSDRLPVRRRSQLIVLGHVVGLLALAPLIYASWRVTAQTYGSGEFYYGDLNLLRWPGVALFLTGLVLTWVRLAILLAGDLAQLRRGDAILDSDGNEVI</sequence>
<dbReference type="EMBL" id="CP038439">
    <property type="protein sequence ID" value="QBX33544.1"/>
    <property type="molecule type" value="Genomic_DNA"/>
</dbReference>
<evidence type="ECO:0000256" key="5">
    <source>
        <dbReference type="ARBA" id="ARBA00022692"/>
    </source>
</evidence>
<reference evidence="11" key="2">
    <citation type="journal article" date="2020" name="Int. J. Syst. Evol. Microbiol.">
        <title>Paracoccus liaowanqingii sp. nov., isolated from Tibetan antelope (Pantholops hodgsonii).</title>
        <authorList>
            <person name="Li J."/>
            <person name="Lu S."/>
            <person name="Jin D."/>
            <person name="Yang J."/>
            <person name="Lai X.H."/>
            <person name="Huang Y."/>
            <person name="Tian Z."/>
            <person name="Dong K."/>
            <person name="Zhang S."/>
            <person name="Lei W."/>
            <person name="Pu J."/>
            <person name="Zhang G."/>
            <person name="Wu X."/>
            <person name="Huang Y."/>
            <person name="Ren Z."/>
            <person name="Wang S."/>
            <person name="Xu J."/>
        </authorList>
    </citation>
    <scope>NUCLEOTIDE SEQUENCE</scope>
    <source>
        <strain evidence="11">2251</strain>
    </source>
</reference>
<dbReference type="KEGG" id="plia:E4191_01525"/>
<dbReference type="EMBL" id="SRPG01000253">
    <property type="protein sequence ID" value="TGN49414.1"/>
    <property type="molecule type" value="Genomic_DNA"/>
</dbReference>
<keyword evidence="6 9" id="KW-1133">Transmembrane helix</keyword>
<evidence type="ECO:0000313" key="11">
    <source>
        <dbReference type="EMBL" id="QBX33544.1"/>
    </source>
</evidence>
<feature type="transmembrane region" description="Helical" evidence="9">
    <location>
        <begin position="83"/>
        <end position="103"/>
    </location>
</feature>
<dbReference type="Pfam" id="PF04290">
    <property type="entry name" value="DctQ"/>
    <property type="match status" value="1"/>
</dbReference>
<dbReference type="AlphaFoldDB" id="A0A4P7HHP0"/>
<evidence type="ECO:0000256" key="6">
    <source>
        <dbReference type="ARBA" id="ARBA00022989"/>
    </source>
</evidence>